<dbReference type="Gene3D" id="1.10.287.880">
    <property type="entry name" value="Hypothetical protein YfhH domain"/>
    <property type="match status" value="1"/>
</dbReference>
<dbReference type="InterPro" id="IPR036289">
    <property type="entry name" value="YfhH"/>
</dbReference>
<keyword evidence="2" id="KW-1185">Reference proteome</keyword>
<dbReference type="InterPro" id="IPR014938">
    <property type="entry name" value="YfhH-like"/>
</dbReference>
<dbReference type="Pfam" id="PF08838">
    <property type="entry name" value="DUF1811"/>
    <property type="match status" value="1"/>
</dbReference>
<gene>
    <name evidence="1" type="ORF">ABW02_25105</name>
</gene>
<dbReference type="SUPFAM" id="SSF101697">
    <property type="entry name" value="Hypothetical protein YfhH"/>
    <property type="match status" value="1"/>
</dbReference>
<evidence type="ECO:0000313" key="1">
    <source>
        <dbReference type="EMBL" id="KLV16802.1"/>
    </source>
</evidence>
<evidence type="ECO:0000313" key="2">
    <source>
        <dbReference type="Proteomes" id="UP000036045"/>
    </source>
</evidence>
<name>A0A0J1HSX0_NIACI</name>
<organism evidence="1 2">
    <name type="scientific">Niallia circulans</name>
    <name type="common">Bacillus circulans</name>
    <dbReference type="NCBI Taxonomy" id="1397"/>
    <lineage>
        <taxon>Bacteria</taxon>
        <taxon>Bacillati</taxon>
        <taxon>Bacillota</taxon>
        <taxon>Bacilli</taxon>
        <taxon>Bacillales</taxon>
        <taxon>Bacillaceae</taxon>
        <taxon>Niallia</taxon>
    </lineage>
</organism>
<reference evidence="1 2" key="1">
    <citation type="submission" date="2015-05" db="EMBL/GenBank/DDBJ databases">
        <title>Whole genome sequence and identification of bacterial endophytes from Costus igneus.</title>
        <authorList>
            <person name="Lee Y.P."/>
            <person name="Gan H.M."/>
            <person name="Eng W."/>
            <person name="Wheatley M.S."/>
            <person name="Caraballo A."/>
            <person name="Polter S."/>
            <person name="Savka M.A."/>
            <person name="Hudson A.O."/>
        </authorList>
    </citation>
    <scope>NUCLEOTIDE SEQUENCE [LARGE SCALE GENOMIC DNA]</scope>
    <source>
        <strain evidence="1 2">RIT379</strain>
    </source>
</reference>
<dbReference type="Gene3D" id="2.30.30.340">
    <property type="entry name" value="Hypothetical protein YfhH like domains"/>
    <property type="match status" value="1"/>
</dbReference>
<proteinExistence type="predicted"/>
<protein>
    <submittedName>
        <fullName evidence="1">Uncharacterized protein</fullName>
    </submittedName>
</protein>
<dbReference type="AlphaFoldDB" id="A0A0J1HSX0"/>
<dbReference type="EMBL" id="LDPH01000051">
    <property type="protein sequence ID" value="KLV16802.1"/>
    <property type="molecule type" value="Genomic_DNA"/>
</dbReference>
<dbReference type="Proteomes" id="UP000036045">
    <property type="component" value="Unassembled WGS sequence"/>
</dbReference>
<dbReference type="RefSeq" id="WP_047944926.1">
    <property type="nucleotide sequence ID" value="NZ_CP026033.1"/>
</dbReference>
<comment type="caution">
    <text evidence="1">The sequence shown here is derived from an EMBL/GenBank/DDBJ whole genome shotgun (WGS) entry which is preliminary data.</text>
</comment>
<dbReference type="GeneID" id="56348026"/>
<sequence>MLTKRYSMMTEHELRMEISTLNDQAKKAEQLGMVNEYAVLERKAVLAKSYLLNPKDYKANEIYEIEGDPGVLFQIDYMNGVFAWGKRQVDGSQEEGIPIALLKKKA</sequence>
<dbReference type="PATRIC" id="fig|1397.4.peg.4555"/>
<dbReference type="OrthoDB" id="2353288at2"/>
<accession>A0A0J1HSX0</accession>